<keyword evidence="4" id="KW-1185">Reference proteome</keyword>
<protein>
    <submittedName>
        <fullName evidence="3">Uncharacterized protein</fullName>
    </submittedName>
</protein>
<keyword evidence="2" id="KW-1133">Transmembrane helix</keyword>
<proteinExistence type="predicted"/>
<dbReference type="PANTHER" id="PTHR35730:SF2">
    <property type="entry name" value="KINETOCHORE PROTEIN SPC24 HOMOLOG-RELATED"/>
    <property type="match status" value="1"/>
</dbReference>
<evidence type="ECO:0000313" key="4">
    <source>
        <dbReference type="Proteomes" id="UP000822688"/>
    </source>
</evidence>
<sequence length="273" mass="31389">MDLEREMTEAEEIIAVMESLPNAIINTDEETVVIQQVVQSLQSLVDVCLVQQKQIDACLQGLREKVKAQEQRILDAQKANLKDEDVEALRNNLAEARVEEEKARATARSMEEHLDGLAEQLQSVEAQKQTLASLASQETRLKNEMSLFSTVSGIIPNMAKKDVFAGSIQPLFLKFLVMDEINQIYQILESLDLFTFHLHFRAYLYFLFFLALPKFYSNVRNNHPVCLLVCFPFLLFYCTYLKSEFALTKNQPYWMGRISRSSLWIAQKCPHIS</sequence>
<dbReference type="PANTHER" id="PTHR35730">
    <property type="entry name" value="KINETOCHORE PROTEIN SPC24 HOMOLOG-RELATED"/>
    <property type="match status" value="1"/>
</dbReference>
<accession>A0A8T0I674</accession>
<feature type="coiled-coil region" evidence="1">
    <location>
        <begin position="59"/>
        <end position="144"/>
    </location>
</feature>
<keyword evidence="1" id="KW-0175">Coiled coil</keyword>
<dbReference type="GO" id="GO:0051983">
    <property type="term" value="P:regulation of chromosome segregation"/>
    <property type="evidence" value="ECO:0007669"/>
    <property type="project" value="InterPro"/>
</dbReference>
<evidence type="ECO:0000313" key="3">
    <source>
        <dbReference type="EMBL" id="KAG0578952.1"/>
    </source>
</evidence>
<name>A0A8T0I674_CERPU</name>
<keyword evidence="2" id="KW-0812">Transmembrane</keyword>
<dbReference type="InterPro" id="IPR044951">
    <property type="entry name" value="SPC24-like"/>
</dbReference>
<dbReference type="AlphaFoldDB" id="A0A8T0I674"/>
<keyword evidence="2" id="KW-0472">Membrane</keyword>
<reference evidence="3" key="1">
    <citation type="submission" date="2020-06" db="EMBL/GenBank/DDBJ databases">
        <title>WGS assembly of Ceratodon purpureus strain R40.</title>
        <authorList>
            <person name="Carey S.B."/>
            <person name="Jenkins J."/>
            <person name="Shu S."/>
            <person name="Lovell J.T."/>
            <person name="Sreedasyam A."/>
            <person name="Maumus F."/>
            <person name="Tiley G.P."/>
            <person name="Fernandez-Pozo N."/>
            <person name="Barry K."/>
            <person name="Chen C."/>
            <person name="Wang M."/>
            <person name="Lipzen A."/>
            <person name="Daum C."/>
            <person name="Saski C.A."/>
            <person name="Payton A.C."/>
            <person name="Mcbreen J.C."/>
            <person name="Conrad R.E."/>
            <person name="Kollar L.M."/>
            <person name="Olsson S."/>
            <person name="Huttunen S."/>
            <person name="Landis J.B."/>
            <person name="Wickett N.J."/>
            <person name="Johnson M.G."/>
            <person name="Rensing S.A."/>
            <person name="Grimwood J."/>
            <person name="Schmutz J."/>
            <person name="Mcdaniel S.F."/>
        </authorList>
    </citation>
    <scope>NUCLEOTIDE SEQUENCE</scope>
    <source>
        <strain evidence="3">R40</strain>
    </source>
</reference>
<organism evidence="3 4">
    <name type="scientific">Ceratodon purpureus</name>
    <name type="common">Fire moss</name>
    <name type="synonym">Dicranum purpureum</name>
    <dbReference type="NCBI Taxonomy" id="3225"/>
    <lineage>
        <taxon>Eukaryota</taxon>
        <taxon>Viridiplantae</taxon>
        <taxon>Streptophyta</taxon>
        <taxon>Embryophyta</taxon>
        <taxon>Bryophyta</taxon>
        <taxon>Bryophytina</taxon>
        <taxon>Bryopsida</taxon>
        <taxon>Dicranidae</taxon>
        <taxon>Pseudoditrichales</taxon>
        <taxon>Ditrichaceae</taxon>
        <taxon>Ceratodon</taxon>
    </lineage>
</organism>
<evidence type="ECO:0000256" key="2">
    <source>
        <dbReference type="SAM" id="Phobius"/>
    </source>
</evidence>
<evidence type="ECO:0000256" key="1">
    <source>
        <dbReference type="SAM" id="Coils"/>
    </source>
</evidence>
<dbReference type="EMBL" id="CM026424">
    <property type="protein sequence ID" value="KAG0578952.1"/>
    <property type="molecule type" value="Genomic_DNA"/>
</dbReference>
<feature type="transmembrane region" description="Helical" evidence="2">
    <location>
        <begin position="198"/>
        <end position="216"/>
    </location>
</feature>
<comment type="caution">
    <text evidence="3">The sequence shown here is derived from an EMBL/GenBank/DDBJ whole genome shotgun (WGS) entry which is preliminary data.</text>
</comment>
<feature type="transmembrane region" description="Helical" evidence="2">
    <location>
        <begin position="222"/>
        <end position="241"/>
    </location>
</feature>
<dbReference type="Proteomes" id="UP000822688">
    <property type="component" value="Chromosome 4"/>
</dbReference>
<gene>
    <name evidence="3" type="ORF">KC19_4G062500</name>
</gene>